<evidence type="ECO:0000313" key="2">
    <source>
        <dbReference type="Proteomes" id="UP000479000"/>
    </source>
</evidence>
<name>A0A6H5H9D5_9HEMI</name>
<evidence type="ECO:0000313" key="1">
    <source>
        <dbReference type="EMBL" id="CAB0012961.1"/>
    </source>
</evidence>
<protein>
    <submittedName>
        <fullName evidence="1">Uncharacterized protein</fullName>
    </submittedName>
</protein>
<sequence>MSHRRPDRPPTIPREKLFIDLESFLGYQIFYAIIRKSQAEVFKYLFSLSSPTQPASAPVIYESLSEECRNGGTVASIIYSTFYLAEQQNHPRRRKLILMEQASTPLATPTTDA</sequence>
<gene>
    <name evidence="1" type="ORF">NTEN_LOCUS17647</name>
</gene>
<dbReference type="AlphaFoldDB" id="A0A6H5H9D5"/>
<reference evidence="1 2" key="1">
    <citation type="submission" date="2020-02" db="EMBL/GenBank/DDBJ databases">
        <authorList>
            <person name="Ferguson B K."/>
        </authorList>
    </citation>
    <scope>NUCLEOTIDE SEQUENCE [LARGE SCALE GENOMIC DNA]</scope>
</reference>
<dbReference type="EMBL" id="CADCXU010025674">
    <property type="protein sequence ID" value="CAB0012961.1"/>
    <property type="molecule type" value="Genomic_DNA"/>
</dbReference>
<dbReference type="Proteomes" id="UP000479000">
    <property type="component" value="Unassembled WGS sequence"/>
</dbReference>
<accession>A0A6H5H9D5</accession>
<organism evidence="1 2">
    <name type="scientific">Nesidiocoris tenuis</name>
    <dbReference type="NCBI Taxonomy" id="355587"/>
    <lineage>
        <taxon>Eukaryota</taxon>
        <taxon>Metazoa</taxon>
        <taxon>Ecdysozoa</taxon>
        <taxon>Arthropoda</taxon>
        <taxon>Hexapoda</taxon>
        <taxon>Insecta</taxon>
        <taxon>Pterygota</taxon>
        <taxon>Neoptera</taxon>
        <taxon>Paraneoptera</taxon>
        <taxon>Hemiptera</taxon>
        <taxon>Heteroptera</taxon>
        <taxon>Panheteroptera</taxon>
        <taxon>Cimicomorpha</taxon>
        <taxon>Miridae</taxon>
        <taxon>Dicyphina</taxon>
        <taxon>Nesidiocoris</taxon>
    </lineage>
</organism>
<proteinExistence type="predicted"/>
<keyword evidence="2" id="KW-1185">Reference proteome</keyword>